<keyword evidence="4" id="KW-0963">Cytoplasm</keyword>
<reference evidence="18" key="3">
    <citation type="submission" date="2025-09" db="UniProtKB">
        <authorList>
            <consortium name="Ensembl"/>
        </authorList>
    </citation>
    <scope>IDENTIFICATION</scope>
</reference>
<protein>
    <recommendedName>
        <fullName evidence="14">Kazrin</fullName>
    </recommendedName>
</protein>
<evidence type="ECO:0000256" key="11">
    <source>
        <dbReference type="ARBA" id="ARBA00023249"/>
    </source>
</evidence>
<feature type="domain" description="SAM" evidence="17">
    <location>
        <begin position="617"/>
        <end position="665"/>
    </location>
</feature>
<dbReference type="Pfam" id="PF00536">
    <property type="entry name" value="SAM_1"/>
    <property type="match status" value="2"/>
</dbReference>
<evidence type="ECO:0000256" key="14">
    <source>
        <dbReference type="ARBA" id="ARBA00073637"/>
    </source>
</evidence>
<evidence type="ECO:0000256" key="16">
    <source>
        <dbReference type="SAM" id="MobiDB-lite"/>
    </source>
</evidence>
<evidence type="ECO:0000256" key="10">
    <source>
        <dbReference type="ARBA" id="ARBA00023242"/>
    </source>
</evidence>
<comment type="subcellular location">
    <subcellularLocation>
        <location evidence="3">Cell junction</location>
    </subcellularLocation>
    <subcellularLocation>
        <location evidence="2">Cytoplasm</location>
        <location evidence="2">Cytoskeleton</location>
    </subcellularLocation>
    <subcellularLocation>
        <location evidence="1">Nucleus</location>
    </subcellularLocation>
</comment>
<evidence type="ECO:0000256" key="13">
    <source>
        <dbReference type="ARBA" id="ARBA00060778"/>
    </source>
</evidence>
<evidence type="ECO:0000259" key="17">
    <source>
        <dbReference type="PROSITE" id="PS50105"/>
    </source>
</evidence>
<dbReference type="CDD" id="cd09567">
    <property type="entry name" value="SAM_kazrin_repeat2"/>
    <property type="match status" value="1"/>
</dbReference>
<keyword evidence="5" id="KW-0597">Phosphoprotein</keyword>
<feature type="region of interest" description="Disordered" evidence="16">
    <location>
        <begin position="693"/>
        <end position="720"/>
    </location>
</feature>
<dbReference type="SUPFAM" id="SSF47769">
    <property type="entry name" value="SAM/Pointed domain"/>
    <property type="match status" value="3"/>
</dbReference>
<name>A0A8D2G0F9_THEGE</name>
<evidence type="ECO:0000256" key="8">
    <source>
        <dbReference type="ARBA" id="ARBA00023054"/>
    </source>
</evidence>
<evidence type="ECO:0000256" key="7">
    <source>
        <dbReference type="ARBA" id="ARBA00022949"/>
    </source>
</evidence>
<dbReference type="InterPro" id="IPR037614">
    <property type="entry name" value="Kazrin"/>
</dbReference>
<dbReference type="AlphaFoldDB" id="A0A8D2G0F9"/>
<dbReference type="CDD" id="cd09570">
    <property type="entry name" value="SAM_kazrin_repeat3"/>
    <property type="match status" value="1"/>
</dbReference>
<evidence type="ECO:0000256" key="12">
    <source>
        <dbReference type="ARBA" id="ARBA00055839"/>
    </source>
</evidence>
<proteinExistence type="inferred from homology"/>
<feature type="coiled-coil region" evidence="15">
    <location>
        <begin position="75"/>
        <end position="260"/>
    </location>
</feature>
<keyword evidence="8 15" id="KW-0175">Coiled coil</keyword>
<evidence type="ECO:0000256" key="2">
    <source>
        <dbReference type="ARBA" id="ARBA00004245"/>
    </source>
</evidence>
<dbReference type="SMART" id="SM00454">
    <property type="entry name" value="SAM"/>
    <property type="match status" value="3"/>
</dbReference>
<feature type="compositionally biased region" description="Polar residues" evidence="16">
    <location>
        <begin position="418"/>
        <end position="429"/>
    </location>
</feature>
<evidence type="ECO:0000256" key="5">
    <source>
        <dbReference type="ARBA" id="ARBA00022553"/>
    </source>
</evidence>
<dbReference type="PROSITE" id="PS50105">
    <property type="entry name" value="SAM_DOMAIN"/>
    <property type="match status" value="3"/>
</dbReference>
<evidence type="ECO:0000256" key="15">
    <source>
        <dbReference type="SAM" id="Coils"/>
    </source>
</evidence>
<keyword evidence="11" id="KW-0417">Keratinization</keyword>
<dbReference type="FunFam" id="1.10.150.50:FF:000005">
    <property type="entry name" value="Liprin-beta-1 isoform 1"/>
    <property type="match status" value="1"/>
</dbReference>
<reference evidence="18" key="2">
    <citation type="submission" date="2025-08" db="UniProtKB">
        <authorList>
            <consortium name="Ensembl"/>
        </authorList>
    </citation>
    <scope>IDENTIFICATION</scope>
</reference>
<dbReference type="PANTHER" id="PTHR12776">
    <property type="entry name" value="KAZRIN-RELATED"/>
    <property type="match status" value="1"/>
</dbReference>
<dbReference type="Gene3D" id="1.10.150.50">
    <property type="entry name" value="Transcription Factor, Ets-1"/>
    <property type="match status" value="3"/>
</dbReference>
<evidence type="ECO:0000256" key="9">
    <source>
        <dbReference type="ARBA" id="ARBA00023212"/>
    </source>
</evidence>
<evidence type="ECO:0000256" key="3">
    <source>
        <dbReference type="ARBA" id="ARBA00004282"/>
    </source>
</evidence>
<feature type="region of interest" description="Disordered" evidence="16">
    <location>
        <begin position="297"/>
        <end position="434"/>
    </location>
</feature>
<dbReference type="PANTHER" id="PTHR12776:SF1">
    <property type="entry name" value="KAZRIN"/>
    <property type="match status" value="1"/>
</dbReference>
<comment type="function">
    <text evidence="12">Component of the cornified envelope of keratinocytes. May be involved in the interplay between adherens junctions and desmosomes. The function in the nucleus is not known.</text>
</comment>
<dbReference type="InterPro" id="IPR001660">
    <property type="entry name" value="SAM"/>
</dbReference>
<accession>A0A8D2G0F9</accession>
<keyword evidence="19" id="KW-1185">Reference proteome</keyword>
<feature type="compositionally biased region" description="Basic and acidic residues" evidence="16">
    <location>
        <begin position="738"/>
        <end position="747"/>
    </location>
</feature>
<keyword evidence="6" id="KW-0677">Repeat</keyword>
<sequence>MESTLATSSSATGPVTFSHVFGQQCQLMQAAVQSLHTLNDQISHFIVTKSKALEEDKDPFLPTEKETLKSSMILMRHLLMDAQLLREEVSRLQEEVHLLRQMKEMLAKDLEESQGGKSSEVLSATELRVQLAQKEQELARAKEALQAMKADRKRLKGEKTDLVSQMQQLYATLESREEQLRDFIRNYEQHRKESEDAVKALAKEKDLLEREKWELRRQAKEATDHATALRSQLDLKDNRMKELEAELAMAKQSLATLTKDVPKRHSLAMPGETVLNGNQEWVVQADLPLTAAIRQSQQTLYHSHPPHPADRQAVRVSPCHSRQPSVISDASAAEGDRSSTPSDINSPRHRTHSLCNGDSPGPVQKNLHNPIVQSLEDLEDQKRKKKKEKMGFGSISRVFARGKQRKSLDPGLFDDSDSQCSPTRQSLSLSEGEEQMDRLQQVELVRTTPMSHWKAGTVQAWLEVVMAMPMYVKACAENVKSGKVLLSLSDEDLQLGVCSSLHRRKLRLAIEDYRDAEAGRSLSKAAELDHHWVAKAWLNDIGLSQYSQAFQNHLVDGRMLNSLMKRDLEKHLNVSKKFHQVSILLGIELLYQVNFSREALQERRARCETQNIDPVVWTNQRVLKWVRDIDLKEYADNLTNSGVHGAVLVLEPTFNAEAMATALGIPSGKHILRRHLAEEMSAVFHPANSTGIREAERFGTPPGRASSVTRAGKEENSSGLKYKAGRLPLGKIGRGFSSKDPDFHDDYGSLQNEDCGDDDAQSRLEQCRLEGYNSLEVTNV</sequence>
<evidence type="ECO:0000256" key="4">
    <source>
        <dbReference type="ARBA" id="ARBA00022490"/>
    </source>
</evidence>
<evidence type="ECO:0000313" key="18">
    <source>
        <dbReference type="Ensembl" id="ENSTGEP00000027954.1"/>
    </source>
</evidence>
<keyword evidence="9" id="KW-0206">Cytoskeleton</keyword>
<dbReference type="Pfam" id="PF25986">
    <property type="entry name" value="Kazrin"/>
    <property type="match status" value="1"/>
</dbReference>
<feature type="region of interest" description="Disordered" evidence="16">
    <location>
        <begin position="738"/>
        <end position="758"/>
    </location>
</feature>
<dbReference type="FunFam" id="1.10.150.50:FF:000048">
    <property type="entry name" value="kazrin isoform X1"/>
    <property type="match status" value="1"/>
</dbReference>
<dbReference type="Proteomes" id="UP000694411">
    <property type="component" value="Chromosome 1"/>
</dbReference>
<keyword evidence="7" id="KW-0965">Cell junction</keyword>
<dbReference type="Ensembl" id="ENSTGET00000033310.1">
    <property type="protein sequence ID" value="ENSTGEP00000027954.1"/>
    <property type="gene ID" value="ENSTGEG00000022518.1"/>
</dbReference>
<dbReference type="InterPro" id="IPR013761">
    <property type="entry name" value="SAM/pointed_sf"/>
</dbReference>
<dbReference type="GO" id="GO:0031424">
    <property type="term" value="P:keratinization"/>
    <property type="evidence" value="ECO:0007669"/>
    <property type="project" value="UniProtKB-KW"/>
</dbReference>
<comment type="similarity">
    <text evidence="13">Belongs to the kazrin family.</text>
</comment>
<feature type="domain" description="SAM" evidence="17">
    <location>
        <begin position="537"/>
        <end position="593"/>
    </location>
</feature>
<organism evidence="18 19">
    <name type="scientific">Theropithecus gelada</name>
    <name type="common">Gelada baboon</name>
    <dbReference type="NCBI Taxonomy" id="9565"/>
    <lineage>
        <taxon>Eukaryota</taxon>
        <taxon>Metazoa</taxon>
        <taxon>Chordata</taxon>
        <taxon>Craniata</taxon>
        <taxon>Vertebrata</taxon>
        <taxon>Euteleostomi</taxon>
        <taxon>Mammalia</taxon>
        <taxon>Eutheria</taxon>
        <taxon>Euarchontoglires</taxon>
        <taxon>Primates</taxon>
        <taxon>Haplorrhini</taxon>
        <taxon>Catarrhini</taxon>
        <taxon>Cercopithecidae</taxon>
        <taxon>Cercopithecinae</taxon>
        <taxon>Theropithecus</taxon>
    </lineage>
</organism>
<keyword evidence="10" id="KW-0539">Nucleus</keyword>
<dbReference type="Pfam" id="PF07647">
    <property type="entry name" value="SAM_2"/>
    <property type="match status" value="1"/>
</dbReference>
<evidence type="ECO:0000256" key="6">
    <source>
        <dbReference type="ARBA" id="ARBA00022737"/>
    </source>
</evidence>
<dbReference type="InterPro" id="IPR037615">
    <property type="entry name" value="Kazrin_SAM_rpt_2"/>
</dbReference>
<dbReference type="GO" id="GO:0005829">
    <property type="term" value="C:cytosol"/>
    <property type="evidence" value="ECO:0007669"/>
    <property type="project" value="UniProtKB-ARBA"/>
</dbReference>
<reference evidence="18" key="1">
    <citation type="submission" date="2018-05" db="EMBL/GenBank/DDBJ databases">
        <title>Whole genome of Theropithecus gelada.</title>
        <authorList>
            <person name="Chiou K.L."/>
            <person name="Snyder-Mackler N."/>
        </authorList>
    </citation>
    <scope>NUCLEOTIDE SEQUENCE [LARGE SCALE GENOMIC DNA]</scope>
</reference>
<evidence type="ECO:0000256" key="1">
    <source>
        <dbReference type="ARBA" id="ARBA00004123"/>
    </source>
</evidence>
<evidence type="ECO:0000313" key="19">
    <source>
        <dbReference type="Proteomes" id="UP000694411"/>
    </source>
</evidence>
<dbReference type="FunFam" id="1.10.150.50:FF:000007">
    <property type="entry name" value="Liprin-beta-1 isoform 1"/>
    <property type="match status" value="1"/>
</dbReference>
<dbReference type="InterPro" id="IPR037616">
    <property type="entry name" value="Kazrin_SAM_rpt_3"/>
</dbReference>
<dbReference type="GO" id="GO:0005634">
    <property type="term" value="C:nucleus"/>
    <property type="evidence" value="ECO:0007669"/>
    <property type="project" value="UniProtKB-SubCell"/>
</dbReference>
<dbReference type="GO" id="GO:0070161">
    <property type="term" value="C:anchoring junction"/>
    <property type="evidence" value="ECO:0007669"/>
    <property type="project" value="UniProtKB-SubCell"/>
</dbReference>
<dbReference type="InterPro" id="IPR059089">
    <property type="entry name" value="Kazrin_N"/>
</dbReference>
<feature type="domain" description="SAM" evidence="17">
    <location>
        <begin position="453"/>
        <end position="516"/>
    </location>
</feature>
<dbReference type="GO" id="GO:0005856">
    <property type="term" value="C:cytoskeleton"/>
    <property type="evidence" value="ECO:0007669"/>
    <property type="project" value="UniProtKB-SubCell"/>
</dbReference>